<sequence>MACDEQQRIVVFQQHASGAGKIRGIRLYGGGQFKIQTISIDDDLPPILDETDRYFPKTLYADLVLNYLNHPDLSCDLVEKCIAQGIPVVVPGKKGGLKGVYTAPT</sequence>
<protein>
    <submittedName>
        <fullName evidence="1">Uncharacterized protein</fullName>
    </submittedName>
</protein>
<dbReference type="AlphaFoldDB" id="S7TBZ4"/>
<evidence type="ECO:0000313" key="1">
    <source>
        <dbReference type="EMBL" id="EPR34687.1"/>
    </source>
</evidence>
<dbReference type="EMBL" id="ATHJ01000111">
    <property type="protein sequence ID" value="EPR34687.1"/>
    <property type="molecule type" value="Genomic_DNA"/>
</dbReference>
<accession>S7TBZ4</accession>
<reference evidence="1 2" key="1">
    <citation type="journal article" date="2013" name="Genome Announc.">
        <title>Draft genome sequences for three mercury-methylating, sulfate-reducing bacteria.</title>
        <authorList>
            <person name="Brown S.D."/>
            <person name="Hurt R.A.Jr."/>
            <person name="Gilmour C.C."/>
            <person name="Elias D.A."/>
        </authorList>
    </citation>
    <scope>NUCLEOTIDE SEQUENCE [LARGE SCALE GENOMIC DNA]</scope>
    <source>
        <strain evidence="1 2">DSM 2059</strain>
    </source>
</reference>
<dbReference type="Pfam" id="PF02593">
    <property type="entry name" value="DUF166"/>
    <property type="match status" value="1"/>
</dbReference>
<dbReference type="InterPro" id="IPR003745">
    <property type="entry name" value="DUF166"/>
</dbReference>
<organism evidence="1 2">
    <name type="scientific">Desulfococcus multivorans DSM 2059</name>
    <dbReference type="NCBI Taxonomy" id="1121405"/>
    <lineage>
        <taxon>Bacteria</taxon>
        <taxon>Pseudomonadati</taxon>
        <taxon>Thermodesulfobacteriota</taxon>
        <taxon>Desulfobacteria</taxon>
        <taxon>Desulfobacterales</taxon>
        <taxon>Desulfococcaceae</taxon>
        <taxon>Desulfococcus</taxon>
    </lineage>
</organism>
<dbReference type="Proteomes" id="UP000014977">
    <property type="component" value="Unassembled WGS sequence"/>
</dbReference>
<name>S7TBZ4_DESML</name>
<proteinExistence type="predicted"/>
<dbReference type="eggNOG" id="COG1810">
    <property type="taxonomic scope" value="Bacteria"/>
</dbReference>
<evidence type="ECO:0000313" key="2">
    <source>
        <dbReference type="Proteomes" id="UP000014977"/>
    </source>
</evidence>
<comment type="caution">
    <text evidence="1">The sequence shown here is derived from an EMBL/GenBank/DDBJ whole genome shotgun (WGS) entry which is preliminary data.</text>
</comment>
<keyword evidence="2" id="KW-1185">Reference proteome</keyword>
<gene>
    <name evidence="1" type="ORF">dsmv_3259</name>
</gene>